<keyword evidence="2" id="KW-0808">Transferase</keyword>
<dbReference type="RefSeq" id="XP_060291060.1">
    <property type="nucleotide sequence ID" value="XM_060440388.1"/>
</dbReference>
<reference evidence="4" key="1">
    <citation type="submission" date="2023-06" db="EMBL/GenBank/DDBJ databases">
        <title>Genome-scale phylogeny and comparative genomics of the fungal order Sordariales.</title>
        <authorList>
            <consortium name="Lawrence Berkeley National Laboratory"/>
            <person name="Hensen N."/>
            <person name="Bonometti L."/>
            <person name="Westerberg I."/>
            <person name="Brannstrom I.O."/>
            <person name="Guillou S."/>
            <person name="Cros-Aarteil S."/>
            <person name="Calhoun S."/>
            <person name="Haridas S."/>
            <person name="Kuo A."/>
            <person name="Mondo S."/>
            <person name="Pangilinan J."/>
            <person name="Riley R."/>
            <person name="LaButti K."/>
            <person name="Andreopoulos B."/>
            <person name="Lipzen A."/>
            <person name="Chen C."/>
            <person name="Yanf M."/>
            <person name="Daum C."/>
            <person name="Ng V."/>
            <person name="Clum A."/>
            <person name="Steindorff A."/>
            <person name="Ohm R."/>
            <person name="Martin F."/>
            <person name="Silar P."/>
            <person name="Natvig D."/>
            <person name="Lalanne C."/>
            <person name="Gautier V."/>
            <person name="Ament-velasquez S.L."/>
            <person name="Kruys A."/>
            <person name="Hutchinson M.I."/>
            <person name="Powell A.J."/>
            <person name="Barry K."/>
            <person name="Miller A.N."/>
            <person name="Grigoriev I.V."/>
            <person name="Debuchy R."/>
            <person name="Gladieux P."/>
            <person name="Thoren M.H."/>
            <person name="Johannesson H."/>
        </authorList>
    </citation>
    <scope>NUCLEOTIDE SEQUENCE</scope>
    <source>
        <strain evidence="4">SMH2392-1A</strain>
    </source>
</reference>
<dbReference type="GO" id="GO:0004364">
    <property type="term" value="F:glutathione transferase activity"/>
    <property type="evidence" value="ECO:0007669"/>
    <property type="project" value="UniProtKB-EC"/>
</dbReference>
<dbReference type="Proteomes" id="UP001172101">
    <property type="component" value="Unassembled WGS sequence"/>
</dbReference>
<comment type="caution">
    <text evidence="4">The sequence shown here is derived from an EMBL/GenBank/DDBJ whole genome shotgun (WGS) entry which is preliminary data.</text>
</comment>
<dbReference type="AlphaFoldDB" id="A0AA40DLT2"/>
<evidence type="ECO:0000313" key="5">
    <source>
        <dbReference type="Proteomes" id="UP001172101"/>
    </source>
</evidence>
<dbReference type="GO" id="GO:0006749">
    <property type="term" value="P:glutathione metabolic process"/>
    <property type="evidence" value="ECO:0007669"/>
    <property type="project" value="TreeGrafter"/>
</dbReference>
<dbReference type="PANTHER" id="PTHR43900">
    <property type="entry name" value="GLUTATHIONE S-TRANSFERASE RHO"/>
    <property type="match status" value="1"/>
</dbReference>
<evidence type="ECO:0000313" key="4">
    <source>
        <dbReference type="EMBL" id="KAK0705966.1"/>
    </source>
</evidence>
<dbReference type="EC" id="2.5.1.18" evidence="1"/>
<evidence type="ECO:0000259" key="3">
    <source>
        <dbReference type="PROSITE" id="PS50404"/>
    </source>
</evidence>
<evidence type="ECO:0000256" key="1">
    <source>
        <dbReference type="ARBA" id="ARBA00012452"/>
    </source>
</evidence>
<dbReference type="Gene3D" id="3.40.30.10">
    <property type="entry name" value="Glutaredoxin"/>
    <property type="match status" value="1"/>
</dbReference>
<evidence type="ECO:0000256" key="2">
    <source>
        <dbReference type="ARBA" id="ARBA00022679"/>
    </source>
</evidence>
<dbReference type="InterPro" id="IPR036249">
    <property type="entry name" value="Thioredoxin-like_sf"/>
</dbReference>
<dbReference type="GeneID" id="85323658"/>
<dbReference type="PROSITE" id="PS50404">
    <property type="entry name" value="GST_NTER"/>
    <property type="match status" value="1"/>
</dbReference>
<dbReference type="SUPFAM" id="SSF52833">
    <property type="entry name" value="Thioredoxin-like"/>
    <property type="match status" value="1"/>
</dbReference>
<accession>A0AA40DLT2</accession>
<protein>
    <recommendedName>
        <fullName evidence="1">glutathione transferase</fullName>
        <ecNumber evidence="1">2.5.1.18</ecNumber>
    </recommendedName>
</protein>
<sequence>MVLKIYGTKTSTCTKRVLAVLYEKKAGLLHPFGKVPVLEDDGFVLFESRAIANYIARKFAGQGTPLLPADDDVKARALFDRLQAASLEAFYYDPAVSTLVTEKVFKKGYLETFEKYPHVEKWFAGLLALKSW</sequence>
<dbReference type="Pfam" id="PF02798">
    <property type="entry name" value="GST_N"/>
    <property type="match status" value="1"/>
</dbReference>
<dbReference type="GO" id="GO:0043295">
    <property type="term" value="F:glutathione binding"/>
    <property type="evidence" value="ECO:0007669"/>
    <property type="project" value="TreeGrafter"/>
</dbReference>
<proteinExistence type="predicted"/>
<dbReference type="EMBL" id="JAUIRO010000007">
    <property type="protein sequence ID" value="KAK0705966.1"/>
    <property type="molecule type" value="Genomic_DNA"/>
</dbReference>
<gene>
    <name evidence="4" type="ORF">B0T26DRAFT_679725</name>
</gene>
<dbReference type="PANTHER" id="PTHR43900:SF3">
    <property type="entry name" value="GLUTATHIONE S-TRANSFERASE RHO"/>
    <property type="match status" value="1"/>
</dbReference>
<keyword evidence="5" id="KW-1185">Reference proteome</keyword>
<dbReference type="GO" id="GO:0005737">
    <property type="term" value="C:cytoplasm"/>
    <property type="evidence" value="ECO:0007669"/>
    <property type="project" value="TreeGrafter"/>
</dbReference>
<feature type="domain" description="GST N-terminal" evidence="3">
    <location>
        <begin position="1"/>
        <end position="63"/>
    </location>
</feature>
<dbReference type="InterPro" id="IPR004045">
    <property type="entry name" value="Glutathione_S-Trfase_N"/>
</dbReference>
<organism evidence="4 5">
    <name type="scientific">Lasiosphaeria miniovina</name>
    <dbReference type="NCBI Taxonomy" id="1954250"/>
    <lineage>
        <taxon>Eukaryota</taxon>
        <taxon>Fungi</taxon>
        <taxon>Dikarya</taxon>
        <taxon>Ascomycota</taxon>
        <taxon>Pezizomycotina</taxon>
        <taxon>Sordariomycetes</taxon>
        <taxon>Sordariomycetidae</taxon>
        <taxon>Sordariales</taxon>
        <taxon>Lasiosphaeriaceae</taxon>
        <taxon>Lasiosphaeria</taxon>
    </lineage>
</organism>
<name>A0AA40DLT2_9PEZI</name>